<dbReference type="PANTHER" id="PTHR38600">
    <property type="entry name" value="TRANSCRIPTIONAL REGULATORY PROTEIN"/>
    <property type="match status" value="1"/>
</dbReference>
<proteinExistence type="predicted"/>
<keyword evidence="3" id="KW-1185">Reference proteome</keyword>
<dbReference type="PRINTS" id="PR00778">
    <property type="entry name" value="HTHARSR"/>
</dbReference>
<sequence length="114" mass="13138">MSITLRRDVFQAIADPTRREIINLLSHKTLTLNGVAENFNISRPAISKHIRILSECGLVVVHQQGRERYCEARLNSLREVSEWTSQYEKFWSARLDALGDFLASGAKPRKTRKR</sequence>
<dbReference type="GO" id="GO:0003700">
    <property type="term" value="F:DNA-binding transcription factor activity"/>
    <property type="evidence" value="ECO:0007669"/>
    <property type="project" value="InterPro"/>
</dbReference>
<dbReference type="InterPro" id="IPR011991">
    <property type="entry name" value="ArsR-like_HTH"/>
</dbReference>
<dbReference type="SMART" id="SM00418">
    <property type="entry name" value="HTH_ARSR"/>
    <property type="match status" value="1"/>
</dbReference>
<dbReference type="PANTHER" id="PTHR38600:SF1">
    <property type="entry name" value="TRANSCRIPTIONAL REGULATORY PROTEIN"/>
    <property type="match status" value="1"/>
</dbReference>
<dbReference type="PROSITE" id="PS50987">
    <property type="entry name" value="HTH_ARSR_2"/>
    <property type="match status" value="1"/>
</dbReference>
<dbReference type="Proteomes" id="UP001319180">
    <property type="component" value="Unassembled WGS sequence"/>
</dbReference>
<dbReference type="Gene3D" id="1.10.10.10">
    <property type="entry name" value="Winged helix-like DNA-binding domain superfamily/Winged helix DNA-binding domain"/>
    <property type="match status" value="1"/>
</dbReference>
<organism evidence="2 3">
    <name type="scientific">Dawidia soli</name>
    <dbReference type="NCBI Taxonomy" id="2782352"/>
    <lineage>
        <taxon>Bacteria</taxon>
        <taxon>Pseudomonadati</taxon>
        <taxon>Bacteroidota</taxon>
        <taxon>Cytophagia</taxon>
        <taxon>Cytophagales</taxon>
        <taxon>Chryseotaleaceae</taxon>
        <taxon>Dawidia</taxon>
    </lineage>
</organism>
<dbReference type="NCBIfam" id="NF033788">
    <property type="entry name" value="HTH_metalloreg"/>
    <property type="match status" value="1"/>
</dbReference>
<accession>A0AAP2DGE8</accession>
<dbReference type="AlphaFoldDB" id="A0AAP2DGE8"/>
<feature type="domain" description="HTH arsR-type" evidence="1">
    <location>
        <begin position="1"/>
        <end position="92"/>
    </location>
</feature>
<gene>
    <name evidence="2" type="ORF">KK078_27590</name>
</gene>
<dbReference type="RefSeq" id="WP_254093580.1">
    <property type="nucleotide sequence ID" value="NZ_JAHESC010000063.1"/>
</dbReference>
<dbReference type="InterPro" id="IPR036390">
    <property type="entry name" value="WH_DNA-bd_sf"/>
</dbReference>
<protein>
    <submittedName>
        <fullName evidence="2">Winged helix-turn-helix domain-containing protein</fullName>
    </submittedName>
</protein>
<reference evidence="2 3" key="1">
    <citation type="submission" date="2021-05" db="EMBL/GenBank/DDBJ databases">
        <title>A Polyphasic approach of four new species of the genus Ohtaekwangia: Ohtaekwangia histidinii sp. nov., Ohtaekwangia cretensis sp. nov., Ohtaekwangia indiensis sp. nov., Ohtaekwangia reichenbachii sp. nov. from diverse environment.</title>
        <authorList>
            <person name="Octaviana S."/>
        </authorList>
    </citation>
    <scope>NUCLEOTIDE SEQUENCE [LARGE SCALE GENOMIC DNA]</scope>
    <source>
        <strain evidence="2 3">PWU37</strain>
    </source>
</reference>
<evidence type="ECO:0000259" key="1">
    <source>
        <dbReference type="PROSITE" id="PS50987"/>
    </source>
</evidence>
<evidence type="ECO:0000313" key="3">
    <source>
        <dbReference type="Proteomes" id="UP001319180"/>
    </source>
</evidence>
<comment type="caution">
    <text evidence="2">The sequence shown here is derived from an EMBL/GenBank/DDBJ whole genome shotgun (WGS) entry which is preliminary data.</text>
</comment>
<dbReference type="SUPFAM" id="SSF46785">
    <property type="entry name" value="Winged helix' DNA-binding domain"/>
    <property type="match status" value="1"/>
</dbReference>
<dbReference type="EMBL" id="JAHESC010000063">
    <property type="protein sequence ID" value="MBT1690360.1"/>
    <property type="molecule type" value="Genomic_DNA"/>
</dbReference>
<dbReference type="InterPro" id="IPR001845">
    <property type="entry name" value="HTH_ArsR_DNA-bd_dom"/>
</dbReference>
<dbReference type="CDD" id="cd00090">
    <property type="entry name" value="HTH_ARSR"/>
    <property type="match status" value="1"/>
</dbReference>
<evidence type="ECO:0000313" key="2">
    <source>
        <dbReference type="EMBL" id="MBT1690360.1"/>
    </source>
</evidence>
<name>A0AAP2DGE8_9BACT</name>
<dbReference type="InterPro" id="IPR036388">
    <property type="entry name" value="WH-like_DNA-bd_sf"/>
</dbReference>
<dbReference type="Pfam" id="PF01022">
    <property type="entry name" value="HTH_5"/>
    <property type="match status" value="1"/>
</dbReference>